<dbReference type="GO" id="GO:0016020">
    <property type="term" value="C:membrane"/>
    <property type="evidence" value="ECO:0007669"/>
    <property type="project" value="UniProtKB-SubCell"/>
</dbReference>
<dbReference type="InterPro" id="IPR000073">
    <property type="entry name" value="AB_hydrolase_1"/>
</dbReference>
<evidence type="ECO:0000259" key="9">
    <source>
        <dbReference type="Pfam" id="PF00561"/>
    </source>
</evidence>
<proteinExistence type="predicted"/>
<sequence length="682" mass="75291">MPVPFLGRLNLTEYAALIGSFLLVGLEAIIRVLTLALPSSLIAVFYGISRRLFNRLTTPAQKRAEERRKSVSMSIRDASDFVDICAMWGYTAEEHVTQTRDGYLLGLHRLAWRKGEEDAKVNSGPNSVKKRVVYLHHGLLMNSEVWVCLTDEQRCLPFVLVDRGFDVWLGNNRGNKYSKKSIKCSPTSLEFWNFSIDEFAFYDIPDSIEYILQTTGQPSLSYIGFSQGTAQAFASLAVHPKLNDQVNVFIALAPAMSPAGLSNGIVDALVKASPQVLFLLFGRRSILSSATMWQSIMYPPIFTKVIDLGLTFLFSWKTKNISTSQKLAAYPHLYSFTSTKSVVHWFQIIRTKSFQMYDDDVHPPLLLSSSSKYTKVAKYPTRNIKTPVVLVYGGSDSLVDIKVMLRELPSQTVATEIPHYEHLDFLWARDVDTQVFRHVFDALESFTGAEHTKEEYERYRSARHTSLSASSFFRRHGPSDAAVDSDVSTAVGESVDGGPVEMIDDDRPQQNAGEDERITTGREVEASSEQRPGSRGGISGRPPQHRESHIPTLSGNYALARPRGPRNGAMLDEDDFGCSRPLSPQSVRFHEEAPGTSVDGTADRDGSPVGDQGLNPAQFRTPKRRSTGGSQMSIDSMKGGRGISLGASRAVGGVTTSGVDFVAALAGSSDEGMTRRDSMKGR</sequence>
<evidence type="ECO:0000256" key="6">
    <source>
        <dbReference type="ARBA" id="ARBA00023098"/>
    </source>
</evidence>
<feature type="region of interest" description="Disordered" evidence="8">
    <location>
        <begin position="478"/>
        <end position="570"/>
    </location>
</feature>
<keyword evidence="6" id="KW-0443">Lipid metabolism</keyword>
<protein>
    <submittedName>
        <fullName evidence="10">Alpha/Beta hydrolase protein</fullName>
    </submittedName>
</protein>
<keyword evidence="7" id="KW-0472">Membrane</keyword>
<evidence type="ECO:0000256" key="8">
    <source>
        <dbReference type="SAM" id="MobiDB-lite"/>
    </source>
</evidence>
<keyword evidence="3 10" id="KW-0378">Hydrolase</keyword>
<keyword evidence="2" id="KW-0812">Transmembrane</keyword>
<dbReference type="SUPFAM" id="SSF53474">
    <property type="entry name" value="alpha/beta-Hydrolases"/>
    <property type="match status" value="1"/>
</dbReference>
<gene>
    <name evidence="10" type="ORF">B0T25DRAFT_527603</name>
</gene>
<keyword evidence="5" id="KW-1133">Transmembrane helix</keyword>
<evidence type="ECO:0000256" key="2">
    <source>
        <dbReference type="ARBA" id="ARBA00022692"/>
    </source>
</evidence>
<keyword evidence="11" id="KW-1185">Reference proteome</keyword>
<dbReference type="FunFam" id="3.40.50.1820:FF:000095">
    <property type="entry name" value="Triglyceride lipase-cholesterol esterase"/>
    <property type="match status" value="1"/>
</dbReference>
<dbReference type="PANTHER" id="PTHR11005">
    <property type="entry name" value="LYSOSOMAL ACID LIPASE-RELATED"/>
    <property type="match status" value="1"/>
</dbReference>
<dbReference type="GO" id="GO:0016787">
    <property type="term" value="F:hydrolase activity"/>
    <property type="evidence" value="ECO:0007669"/>
    <property type="project" value="UniProtKB-KW"/>
</dbReference>
<dbReference type="Gene3D" id="3.40.50.1820">
    <property type="entry name" value="alpha/beta hydrolase"/>
    <property type="match status" value="1"/>
</dbReference>
<name>A0AAJ0HVI8_9PEZI</name>
<dbReference type="Proteomes" id="UP001275084">
    <property type="component" value="Unassembled WGS sequence"/>
</dbReference>
<comment type="subcellular location">
    <subcellularLocation>
        <location evidence="1">Membrane</location>
        <topology evidence="1">Single-pass membrane protein</topology>
    </subcellularLocation>
</comment>
<keyword evidence="4" id="KW-0442">Lipid degradation</keyword>
<reference evidence="10" key="1">
    <citation type="journal article" date="2023" name="Mol. Phylogenet. Evol.">
        <title>Genome-scale phylogeny and comparative genomics of the fungal order Sordariales.</title>
        <authorList>
            <person name="Hensen N."/>
            <person name="Bonometti L."/>
            <person name="Westerberg I."/>
            <person name="Brannstrom I.O."/>
            <person name="Guillou S."/>
            <person name="Cros-Aarteil S."/>
            <person name="Calhoun S."/>
            <person name="Haridas S."/>
            <person name="Kuo A."/>
            <person name="Mondo S."/>
            <person name="Pangilinan J."/>
            <person name="Riley R."/>
            <person name="LaButti K."/>
            <person name="Andreopoulos B."/>
            <person name="Lipzen A."/>
            <person name="Chen C."/>
            <person name="Yan M."/>
            <person name="Daum C."/>
            <person name="Ng V."/>
            <person name="Clum A."/>
            <person name="Steindorff A."/>
            <person name="Ohm R.A."/>
            <person name="Martin F."/>
            <person name="Silar P."/>
            <person name="Natvig D.O."/>
            <person name="Lalanne C."/>
            <person name="Gautier V."/>
            <person name="Ament-Velasquez S.L."/>
            <person name="Kruys A."/>
            <person name="Hutchinson M.I."/>
            <person name="Powell A.J."/>
            <person name="Barry K."/>
            <person name="Miller A.N."/>
            <person name="Grigoriev I.V."/>
            <person name="Debuchy R."/>
            <person name="Gladieux P."/>
            <person name="Hiltunen Thoren M."/>
            <person name="Johannesson H."/>
        </authorList>
    </citation>
    <scope>NUCLEOTIDE SEQUENCE</scope>
    <source>
        <strain evidence="10">CBS 955.72</strain>
    </source>
</reference>
<organism evidence="10 11">
    <name type="scientific">Lasiosphaeria hispida</name>
    <dbReference type="NCBI Taxonomy" id="260671"/>
    <lineage>
        <taxon>Eukaryota</taxon>
        <taxon>Fungi</taxon>
        <taxon>Dikarya</taxon>
        <taxon>Ascomycota</taxon>
        <taxon>Pezizomycotina</taxon>
        <taxon>Sordariomycetes</taxon>
        <taxon>Sordariomycetidae</taxon>
        <taxon>Sordariales</taxon>
        <taxon>Lasiosphaeriaceae</taxon>
        <taxon>Lasiosphaeria</taxon>
    </lineage>
</organism>
<dbReference type="Pfam" id="PF00561">
    <property type="entry name" value="Abhydrolase_1"/>
    <property type="match status" value="1"/>
</dbReference>
<reference evidence="10" key="2">
    <citation type="submission" date="2023-06" db="EMBL/GenBank/DDBJ databases">
        <authorList>
            <consortium name="Lawrence Berkeley National Laboratory"/>
            <person name="Haridas S."/>
            <person name="Hensen N."/>
            <person name="Bonometti L."/>
            <person name="Westerberg I."/>
            <person name="Brannstrom I.O."/>
            <person name="Guillou S."/>
            <person name="Cros-Aarteil S."/>
            <person name="Calhoun S."/>
            <person name="Kuo A."/>
            <person name="Mondo S."/>
            <person name="Pangilinan J."/>
            <person name="Riley R."/>
            <person name="Labutti K."/>
            <person name="Andreopoulos B."/>
            <person name="Lipzen A."/>
            <person name="Chen C."/>
            <person name="Yanf M."/>
            <person name="Daum C."/>
            <person name="Ng V."/>
            <person name="Clum A."/>
            <person name="Steindorff A."/>
            <person name="Ohm R."/>
            <person name="Martin F."/>
            <person name="Silar P."/>
            <person name="Natvig D."/>
            <person name="Lalanne C."/>
            <person name="Gautier V."/>
            <person name="Ament-Velasquez S.L."/>
            <person name="Kruys A."/>
            <person name="Hutchinson M.I."/>
            <person name="Powell A.J."/>
            <person name="Barry K."/>
            <person name="Miller A.N."/>
            <person name="Grigoriev I.V."/>
            <person name="Debuchy R."/>
            <person name="Gladieux P."/>
            <person name="Thoren M.H."/>
            <person name="Johannesson H."/>
        </authorList>
    </citation>
    <scope>NUCLEOTIDE SEQUENCE</scope>
    <source>
        <strain evidence="10">CBS 955.72</strain>
    </source>
</reference>
<comment type="caution">
    <text evidence="10">The sequence shown here is derived from an EMBL/GenBank/DDBJ whole genome shotgun (WGS) entry which is preliminary data.</text>
</comment>
<feature type="domain" description="AB hydrolase-1" evidence="9">
    <location>
        <begin position="132"/>
        <end position="427"/>
    </location>
</feature>
<dbReference type="EMBL" id="JAUIQD010000001">
    <property type="protein sequence ID" value="KAK3363463.1"/>
    <property type="molecule type" value="Genomic_DNA"/>
</dbReference>
<feature type="region of interest" description="Disordered" evidence="8">
    <location>
        <begin position="591"/>
        <end position="641"/>
    </location>
</feature>
<evidence type="ECO:0000256" key="1">
    <source>
        <dbReference type="ARBA" id="ARBA00004167"/>
    </source>
</evidence>
<evidence type="ECO:0000256" key="5">
    <source>
        <dbReference type="ARBA" id="ARBA00022989"/>
    </source>
</evidence>
<evidence type="ECO:0000256" key="4">
    <source>
        <dbReference type="ARBA" id="ARBA00022963"/>
    </source>
</evidence>
<accession>A0AAJ0HVI8</accession>
<evidence type="ECO:0000313" key="10">
    <source>
        <dbReference type="EMBL" id="KAK3363463.1"/>
    </source>
</evidence>
<dbReference type="InterPro" id="IPR029058">
    <property type="entry name" value="AB_hydrolase_fold"/>
</dbReference>
<dbReference type="AlphaFoldDB" id="A0AAJ0HVI8"/>
<evidence type="ECO:0000256" key="7">
    <source>
        <dbReference type="ARBA" id="ARBA00023136"/>
    </source>
</evidence>
<dbReference type="GO" id="GO:0016042">
    <property type="term" value="P:lipid catabolic process"/>
    <property type="evidence" value="ECO:0007669"/>
    <property type="project" value="UniProtKB-KW"/>
</dbReference>
<evidence type="ECO:0000313" key="11">
    <source>
        <dbReference type="Proteomes" id="UP001275084"/>
    </source>
</evidence>
<evidence type="ECO:0000256" key="3">
    <source>
        <dbReference type="ARBA" id="ARBA00022801"/>
    </source>
</evidence>
<feature type="compositionally biased region" description="Basic and acidic residues" evidence="8">
    <location>
        <begin position="514"/>
        <end position="525"/>
    </location>
</feature>